<feature type="compositionally biased region" description="Basic and acidic residues" evidence="1">
    <location>
        <begin position="28"/>
        <end position="37"/>
    </location>
</feature>
<evidence type="ECO:0000313" key="3">
    <source>
        <dbReference type="Proteomes" id="UP001066276"/>
    </source>
</evidence>
<protein>
    <submittedName>
        <fullName evidence="2">Uncharacterized protein</fullName>
    </submittedName>
</protein>
<dbReference type="AlphaFoldDB" id="A0AAV7L0E9"/>
<comment type="caution">
    <text evidence="2">The sequence shown here is derived from an EMBL/GenBank/DDBJ whole genome shotgun (WGS) entry which is preliminary data.</text>
</comment>
<reference evidence="2" key="1">
    <citation type="journal article" date="2022" name="bioRxiv">
        <title>Sequencing and chromosome-scale assembly of the giantPleurodeles waltlgenome.</title>
        <authorList>
            <person name="Brown T."/>
            <person name="Elewa A."/>
            <person name="Iarovenko S."/>
            <person name="Subramanian E."/>
            <person name="Araus A.J."/>
            <person name="Petzold A."/>
            <person name="Susuki M."/>
            <person name="Suzuki K.-i.T."/>
            <person name="Hayashi T."/>
            <person name="Toyoda A."/>
            <person name="Oliveira C."/>
            <person name="Osipova E."/>
            <person name="Leigh N.D."/>
            <person name="Simon A."/>
            <person name="Yun M.H."/>
        </authorList>
    </citation>
    <scope>NUCLEOTIDE SEQUENCE</scope>
    <source>
        <strain evidence="2">20211129_DDA</strain>
        <tissue evidence="2">Liver</tissue>
    </source>
</reference>
<accession>A0AAV7L0E9</accession>
<feature type="compositionally biased region" description="Basic and acidic residues" evidence="1">
    <location>
        <begin position="127"/>
        <end position="139"/>
    </location>
</feature>
<evidence type="ECO:0000256" key="1">
    <source>
        <dbReference type="SAM" id="MobiDB-lite"/>
    </source>
</evidence>
<sequence>MGSSITGELVELSDTALEESWDSLSGKINEKIDDKNTIRGGAKKSNMHPVSFEYESETLGPASTRGRVNQESGQRKVEPPSETNREWPIVEQEEKDDWPLRETNLGALSTRKGTKSPQEGNSRQNPRNKERGEAARSDHNIGTINASLLAAVKALTWQSHKMEIDLELTHMLAQSIIALARKLNALCGKLDNWDHSWRKDGVAAGSRIDEIDKLVTLPDLLTSIIQHCKMQPEPVIKQLTMGLRKTIKRLGLLSYSPKDE</sequence>
<feature type="compositionally biased region" description="Basic and acidic residues" evidence="1">
    <location>
        <begin position="73"/>
        <end position="85"/>
    </location>
</feature>
<proteinExistence type="predicted"/>
<dbReference type="EMBL" id="JANPWB010000016">
    <property type="protein sequence ID" value="KAJ1083764.1"/>
    <property type="molecule type" value="Genomic_DNA"/>
</dbReference>
<feature type="region of interest" description="Disordered" evidence="1">
    <location>
        <begin position="24"/>
        <end position="139"/>
    </location>
</feature>
<gene>
    <name evidence="2" type="ORF">NDU88_003919</name>
</gene>
<name>A0AAV7L0E9_PLEWA</name>
<feature type="compositionally biased region" description="Polar residues" evidence="1">
    <location>
        <begin position="115"/>
        <end position="125"/>
    </location>
</feature>
<keyword evidence="3" id="KW-1185">Reference proteome</keyword>
<dbReference type="Proteomes" id="UP001066276">
    <property type="component" value="Chromosome 12"/>
</dbReference>
<organism evidence="2 3">
    <name type="scientific">Pleurodeles waltl</name>
    <name type="common">Iberian ribbed newt</name>
    <dbReference type="NCBI Taxonomy" id="8319"/>
    <lineage>
        <taxon>Eukaryota</taxon>
        <taxon>Metazoa</taxon>
        <taxon>Chordata</taxon>
        <taxon>Craniata</taxon>
        <taxon>Vertebrata</taxon>
        <taxon>Euteleostomi</taxon>
        <taxon>Amphibia</taxon>
        <taxon>Batrachia</taxon>
        <taxon>Caudata</taxon>
        <taxon>Salamandroidea</taxon>
        <taxon>Salamandridae</taxon>
        <taxon>Pleurodelinae</taxon>
        <taxon>Pleurodeles</taxon>
    </lineage>
</organism>
<evidence type="ECO:0000313" key="2">
    <source>
        <dbReference type="EMBL" id="KAJ1083764.1"/>
    </source>
</evidence>